<evidence type="ECO:0000256" key="2">
    <source>
        <dbReference type="ARBA" id="ARBA00005722"/>
    </source>
</evidence>
<protein>
    <submittedName>
        <fullName evidence="7">Outer membrane protein OmpV</fullName>
    </submittedName>
</protein>
<sequence length="250" mass="27698">MTLRKRFGLLSLTLAVLLTFTANGYATEWNASLGATGLWQQSHVVGEDDRKKILPYINLAYEKFSVSAGGIGFTQPLNERNKISALVTLRHSPIDIDDNNASRNFRERDNATELTLKWSTSLSSLNIDSSLATDISDKHQGYEAKVKVSKPFKTQLGMFIPAFVVGYQSDKLVDYYYGVSQQESSNGFAAYEGDDTVLSRLALTHIFPLGDHWQTITNVGYTNLGSGIKDSSIVERSDMWGGSLTVAYKF</sequence>
<comment type="similarity">
    <text evidence="2">Belongs to the MipA/OmpV family.</text>
</comment>
<dbReference type="EMBL" id="FLRB01000036">
    <property type="protein sequence ID" value="SBT22884.1"/>
    <property type="molecule type" value="Genomic_DNA"/>
</dbReference>
<feature type="chain" id="PRO_5008677133" evidence="6">
    <location>
        <begin position="27"/>
        <end position="250"/>
    </location>
</feature>
<dbReference type="InterPro" id="IPR010583">
    <property type="entry name" value="MipA"/>
</dbReference>
<comment type="subcellular location">
    <subcellularLocation>
        <location evidence="1">Cell outer membrane</location>
    </subcellularLocation>
</comment>
<dbReference type="Pfam" id="PF06629">
    <property type="entry name" value="MipA"/>
    <property type="match status" value="1"/>
</dbReference>
<dbReference type="RefSeq" id="WP_067038803.1">
    <property type="nucleotide sequence ID" value="NZ_FLRA01000037.1"/>
</dbReference>
<organism evidence="7 10">
    <name type="scientific">Marinomonas gallaica</name>
    <dbReference type="NCBI Taxonomy" id="1806667"/>
    <lineage>
        <taxon>Bacteria</taxon>
        <taxon>Pseudomonadati</taxon>
        <taxon>Pseudomonadota</taxon>
        <taxon>Gammaproteobacteria</taxon>
        <taxon>Oceanospirillales</taxon>
        <taxon>Oceanospirillaceae</taxon>
        <taxon>Marinomonas</taxon>
    </lineage>
</organism>
<evidence type="ECO:0000256" key="1">
    <source>
        <dbReference type="ARBA" id="ARBA00004442"/>
    </source>
</evidence>
<evidence type="ECO:0000313" key="10">
    <source>
        <dbReference type="Proteomes" id="UP000092871"/>
    </source>
</evidence>
<dbReference type="EMBL" id="FLRA01000037">
    <property type="protein sequence ID" value="SBT19440.1"/>
    <property type="molecule type" value="Genomic_DNA"/>
</dbReference>
<keyword evidence="4" id="KW-0472">Membrane</keyword>
<dbReference type="Proteomes" id="UP000092871">
    <property type="component" value="Unassembled WGS sequence"/>
</dbReference>
<keyword evidence="9" id="KW-1185">Reference proteome</keyword>
<evidence type="ECO:0000313" key="8">
    <source>
        <dbReference type="EMBL" id="SBT22884.1"/>
    </source>
</evidence>
<evidence type="ECO:0000256" key="6">
    <source>
        <dbReference type="SAM" id="SignalP"/>
    </source>
</evidence>
<dbReference type="GO" id="GO:0009279">
    <property type="term" value="C:cell outer membrane"/>
    <property type="evidence" value="ECO:0007669"/>
    <property type="project" value="UniProtKB-SubCell"/>
</dbReference>
<reference evidence="7 10" key="2">
    <citation type="submission" date="2016-06" db="EMBL/GenBank/DDBJ databases">
        <authorList>
            <person name="Kjaerup R.B."/>
            <person name="Dalgaard T.S."/>
            <person name="Juul-Madsen H.R."/>
        </authorList>
    </citation>
    <scope>NUCLEOTIDE SEQUENCE [LARGE SCALE GENOMIC DNA]</scope>
    <source>
        <strain evidence="7 10">CECT 5115</strain>
    </source>
</reference>
<keyword evidence="3 6" id="KW-0732">Signal</keyword>
<feature type="signal peptide" evidence="6">
    <location>
        <begin position="1"/>
        <end position="26"/>
    </location>
</feature>
<accession>A0A1C3JWL0</accession>
<dbReference type="AlphaFoldDB" id="A0A1C3JWL0"/>
<dbReference type="PANTHER" id="PTHR38776">
    <property type="entry name" value="MLTA-INTERACTING PROTEIN-RELATED"/>
    <property type="match status" value="1"/>
</dbReference>
<proteinExistence type="inferred from homology"/>
<evidence type="ECO:0000256" key="5">
    <source>
        <dbReference type="ARBA" id="ARBA00023237"/>
    </source>
</evidence>
<name>A0A1C3JWL0_9GAMM</name>
<evidence type="ECO:0000256" key="3">
    <source>
        <dbReference type="ARBA" id="ARBA00022729"/>
    </source>
</evidence>
<dbReference type="Proteomes" id="UP000092840">
    <property type="component" value="Unassembled WGS sequence"/>
</dbReference>
<dbReference type="PANTHER" id="PTHR38776:SF1">
    <property type="entry name" value="MLTA-INTERACTING PROTEIN-RELATED"/>
    <property type="match status" value="1"/>
</dbReference>
<evidence type="ECO:0000313" key="7">
    <source>
        <dbReference type="EMBL" id="SBT19440.1"/>
    </source>
</evidence>
<evidence type="ECO:0000256" key="4">
    <source>
        <dbReference type="ARBA" id="ARBA00023136"/>
    </source>
</evidence>
<keyword evidence="5" id="KW-0998">Cell outer membrane</keyword>
<reference evidence="8 9" key="1">
    <citation type="submission" date="2016-06" db="EMBL/GenBank/DDBJ databases">
        <authorList>
            <person name="Rodrigo-Torres L."/>
            <person name="Arahal D.R."/>
        </authorList>
    </citation>
    <scope>NUCLEOTIDE SEQUENCE [LARGE SCALE GENOMIC DNA]</scope>
    <source>
        <strain evidence="8 9">CECT 5116</strain>
    </source>
</reference>
<gene>
    <name evidence="7" type="primary">ompV_2</name>
    <name evidence="7" type="ORF">MGA5115_03605</name>
    <name evidence="8" type="ORF">MGA5116_03514</name>
</gene>
<evidence type="ECO:0000313" key="9">
    <source>
        <dbReference type="Proteomes" id="UP000092840"/>
    </source>
</evidence>